<organism evidence="2 3">
    <name type="scientific">Ruminococcus albus 8</name>
    <dbReference type="NCBI Taxonomy" id="246199"/>
    <lineage>
        <taxon>Bacteria</taxon>
        <taxon>Bacillati</taxon>
        <taxon>Bacillota</taxon>
        <taxon>Clostridia</taxon>
        <taxon>Eubacteriales</taxon>
        <taxon>Oscillospiraceae</taxon>
        <taxon>Ruminococcus</taxon>
    </lineage>
</organism>
<dbReference type="AlphaFoldDB" id="E9S9D3"/>
<dbReference type="InterPro" id="IPR025648">
    <property type="entry name" value="DUF4358"/>
</dbReference>
<protein>
    <submittedName>
        <fullName evidence="2">Conserved domain protein</fullName>
    </submittedName>
</protein>
<dbReference type="EMBL" id="ADKM02000040">
    <property type="protein sequence ID" value="EGC04104.1"/>
    <property type="molecule type" value="Genomic_DNA"/>
</dbReference>
<evidence type="ECO:0000313" key="3">
    <source>
        <dbReference type="Proteomes" id="UP000004259"/>
    </source>
</evidence>
<evidence type="ECO:0000256" key="1">
    <source>
        <dbReference type="SAM" id="MobiDB-lite"/>
    </source>
</evidence>
<feature type="region of interest" description="Disordered" evidence="1">
    <location>
        <begin position="44"/>
        <end position="63"/>
    </location>
</feature>
<keyword evidence="3" id="KW-1185">Reference proteome</keyword>
<gene>
    <name evidence="2" type="ORF">CUS_6246</name>
</gene>
<dbReference type="Proteomes" id="UP000004259">
    <property type="component" value="Unassembled WGS sequence"/>
</dbReference>
<dbReference type="Pfam" id="PF14270">
    <property type="entry name" value="DUF4358"/>
    <property type="match status" value="1"/>
</dbReference>
<evidence type="ECO:0000313" key="2">
    <source>
        <dbReference type="EMBL" id="EGC04104.1"/>
    </source>
</evidence>
<sequence length="184" mass="19915">MRDAHKYTEKCKLKEKVSKMNFKKTLCIILAAVSVTCAVASCGDDKSEDKGGNTAQTQTESADVAATADKLKSDITFEDSLVEFDSGKIEKILGVAPDAYKKAKVYVSSTGATPEEIACFEANDKMADIIKASLETRVTNQKSTFTDYKPEQAPKLDDAVIIVKDNCVYYCVSGDSAKAKEIIG</sequence>
<comment type="caution">
    <text evidence="2">The sequence shown here is derived from an EMBL/GenBank/DDBJ whole genome shotgun (WGS) entry which is preliminary data.</text>
</comment>
<dbReference type="eggNOG" id="ENOG50333CE">
    <property type="taxonomic scope" value="Bacteria"/>
</dbReference>
<proteinExistence type="predicted"/>
<dbReference type="STRING" id="246199.CUS_6246"/>
<reference evidence="2 3" key="1">
    <citation type="submission" date="2011-02" db="EMBL/GenBank/DDBJ databases">
        <authorList>
            <person name="Nelson K.E."/>
            <person name="Sutton G."/>
            <person name="Torralba M."/>
            <person name="Durkin S."/>
            <person name="Harkins D."/>
            <person name="Montgomery R."/>
            <person name="Ziemer C."/>
            <person name="Klaassens E."/>
            <person name="Ocuiv P."/>
            <person name="Morrison M."/>
        </authorList>
    </citation>
    <scope>NUCLEOTIDE SEQUENCE [LARGE SCALE GENOMIC DNA]</scope>
    <source>
        <strain evidence="2 3">8</strain>
    </source>
</reference>
<name>E9S9D3_RUMAL</name>
<accession>E9S9D3</accession>